<gene>
    <name evidence="2" type="ORF">BLNAU_5194</name>
</gene>
<keyword evidence="1" id="KW-0732">Signal</keyword>
<keyword evidence="3" id="KW-1185">Reference proteome</keyword>
<dbReference type="EMBL" id="JARBJD010000027">
    <property type="protein sequence ID" value="KAK2959705.1"/>
    <property type="molecule type" value="Genomic_DNA"/>
</dbReference>
<dbReference type="Proteomes" id="UP001281761">
    <property type="component" value="Unassembled WGS sequence"/>
</dbReference>
<reference evidence="2 3" key="1">
    <citation type="journal article" date="2022" name="bioRxiv">
        <title>Genomics of Preaxostyla Flagellates Illuminates Evolutionary Transitions and the Path Towards Mitochondrial Loss.</title>
        <authorList>
            <person name="Novak L.V.F."/>
            <person name="Treitli S.C."/>
            <person name="Pyrih J."/>
            <person name="Halakuc P."/>
            <person name="Pipaliya S.V."/>
            <person name="Vacek V."/>
            <person name="Brzon O."/>
            <person name="Soukal P."/>
            <person name="Eme L."/>
            <person name="Dacks J.B."/>
            <person name="Karnkowska A."/>
            <person name="Elias M."/>
            <person name="Hampl V."/>
        </authorList>
    </citation>
    <scope>NUCLEOTIDE SEQUENCE [LARGE SCALE GENOMIC DNA]</scope>
    <source>
        <strain evidence="2">NAU3</strain>
        <tissue evidence="2">Gut</tissue>
    </source>
</reference>
<name>A0ABQ9Y7M7_9EUKA</name>
<evidence type="ECO:0000313" key="2">
    <source>
        <dbReference type="EMBL" id="KAK2959705.1"/>
    </source>
</evidence>
<sequence>MHPRLNLCSGPFELGVFLLVHGLDDYTCENRKGGESKILGRSLRSEQGVTGNEKQTRKGMRGRTNIDALLMRLDIGLDIATSTGHSLTGQATIEYMVMNLITSSIVNYQSIIHTTSL</sequence>
<organism evidence="2 3">
    <name type="scientific">Blattamonas nauphoetae</name>
    <dbReference type="NCBI Taxonomy" id="2049346"/>
    <lineage>
        <taxon>Eukaryota</taxon>
        <taxon>Metamonada</taxon>
        <taxon>Preaxostyla</taxon>
        <taxon>Oxymonadida</taxon>
        <taxon>Blattamonas</taxon>
    </lineage>
</organism>
<proteinExistence type="predicted"/>
<evidence type="ECO:0000256" key="1">
    <source>
        <dbReference type="SAM" id="SignalP"/>
    </source>
</evidence>
<comment type="caution">
    <text evidence="2">The sequence shown here is derived from an EMBL/GenBank/DDBJ whole genome shotgun (WGS) entry which is preliminary data.</text>
</comment>
<feature type="chain" id="PRO_5045516513" evidence="1">
    <location>
        <begin position="23"/>
        <end position="117"/>
    </location>
</feature>
<accession>A0ABQ9Y7M7</accession>
<feature type="signal peptide" evidence="1">
    <location>
        <begin position="1"/>
        <end position="22"/>
    </location>
</feature>
<protein>
    <submittedName>
        <fullName evidence="2">Uncharacterized protein</fullName>
    </submittedName>
</protein>
<evidence type="ECO:0000313" key="3">
    <source>
        <dbReference type="Proteomes" id="UP001281761"/>
    </source>
</evidence>